<sequence length="96" mass="10760">MRAILDVVMIALNLYWYVIIASAIFSWLFAFGVVNPRNQVVSAIGSFLYQATEPVLRPIRRVVPTLGAIDISPVVLLLGIILIQQVIILYVYPNVF</sequence>
<evidence type="ECO:0000313" key="3">
    <source>
        <dbReference type="EMBL" id="SHG33267.1"/>
    </source>
</evidence>
<evidence type="ECO:0000256" key="1">
    <source>
        <dbReference type="ARBA" id="ARBA00010894"/>
    </source>
</evidence>
<organism evidence="3 4">
    <name type="scientific">Kaistia soli DSM 19436</name>
    <dbReference type="NCBI Taxonomy" id="1122133"/>
    <lineage>
        <taxon>Bacteria</taxon>
        <taxon>Pseudomonadati</taxon>
        <taxon>Pseudomonadota</taxon>
        <taxon>Alphaproteobacteria</taxon>
        <taxon>Hyphomicrobiales</taxon>
        <taxon>Kaistiaceae</taxon>
        <taxon>Kaistia</taxon>
    </lineage>
</organism>
<keyword evidence="2" id="KW-0812">Transmembrane</keyword>
<dbReference type="OrthoDB" id="9814445at2"/>
<proteinExistence type="inferred from homology"/>
<keyword evidence="2" id="KW-0472">Membrane</keyword>
<dbReference type="PANTHER" id="PTHR33219:SF14">
    <property type="entry name" value="PROTEIN COFACTOR ASSEMBLY OF COMPLEX C SUBUNIT B CCB3, CHLOROPLASTIC-RELATED"/>
    <property type="match status" value="1"/>
</dbReference>
<dbReference type="AlphaFoldDB" id="A0A1M5IY54"/>
<dbReference type="Pfam" id="PF02325">
    <property type="entry name" value="CCB3_YggT"/>
    <property type="match status" value="1"/>
</dbReference>
<feature type="transmembrane region" description="Helical" evidence="2">
    <location>
        <begin position="66"/>
        <end position="92"/>
    </location>
</feature>
<name>A0A1M5IY54_9HYPH</name>
<keyword evidence="4" id="KW-1185">Reference proteome</keyword>
<accession>A0A1M5IY54</accession>
<gene>
    <name evidence="3" type="ORF">SAMN02745157_4041</name>
</gene>
<dbReference type="Proteomes" id="UP000184485">
    <property type="component" value="Unassembled WGS sequence"/>
</dbReference>
<dbReference type="STRING" id="1122133.SAMN02745157_4041"/>
<dbReference type="PANTHER" id="PTHR33219">
    <property type="entry name" value="YLMG HOMOLOG PROTEIN 2, CHLOROPLASTIC"/>
    <property type="match status" value="1"/>
</dbReference>
<comment type="similarity">
    <text evidence="1">Belongs to the YggT family.</text>
</comment>
<dbReference type="RefSeq" id="WP_073056464.1">
    <property type="nucleotide sequence ID" value="NZ_FQUP01000004.1"/>
</dbReference>
<evidence type="ECO:0000313" key="4">
    <source>
        <dbReference type="Proteomes" id="UP000184485"/>
    </source>
</evidence>
<keyword evidence="2" id="KW-1133">Transmembrane helix</keyword>
<reference evidence="3 4" key="1">
    <citation type="submission" date="2016-11" db="EMBL/GenBank/DDBJ databases">
        <authorList>
            <person name="Jaros S."/>
            <person name="Januszkiewicz K."/>
            <person name="Wedrychowicz H."/>
        </authorList>
    </citation>
    <scope>NUCLEOTIDE SEQUENCE [LARGE SCALE GENOMIC DNA]</scope>
    <source>
        <strain evidence="3 4">DSM 19436</strain>
    </source>
</reference>
<protein>
    <submittedName>
        <fullName evidence="3">YggT family protein</fullName>
    </submittedName>
</protein>
<dbReference type="EMBL" id="FQUP01000004">
    <property type="protein sequence ID" value="SHG33267.1"/>
    <property type="molecule type" value="Genomic_DNA"/>
</dbReference>
<evidence type="ECO:0000256" key="2">
    <source>
        <dbReference type="SAM" id="Phobius"/>
    </source>
</evidence>
<dbReference type="GO" id="GO:0016020">
    <property type="term" value="C:membrane"/>
    <property type="evidence" value="ECO:0007669"/>
    <property type="project" value="InterPro"/>
</dbReference>
<dbReference type="InterPro" id="IPR003425">
    <property type="entry name" value="CCB3/YggT"/>
</dbReference>
<feature type="transmembrane region" description="Helical" evidence="2">
    <location>
        <begin position="14"/>
        <end position="34"/>
    </location>
</feature>